<keyword evidence="2 3" id="KW-0808">Transferase</keyword>
<dbReference type="PANTHER" id="PTHR34136">
    <property type="match status" value="1"/>
</dbReference>
<dbReference type="GO" id="GO:0016758">
    <property type="term" value="F:hexosyltransferase activity"/>
    <property type="evidence" value="ECO:0007669"/>
    <property type="project" value="TreeGrafter"/>
</dbReference>
<evidence type="ECO:0000256" key="1">
    <source>
        <dbReference type="ARBA" id="ARBA00022676"/>
    </source>
</evidence>
<dbReference type="NCBIfam" id="TIGR00696">
    <property type="entry name" value="wecG_tagA_cpsF"/>
    <property type="match status" value="1"/>
</dbReference>
<sequence>MGDMRDHGKRNILGILVNAIDYDAAVHQIIGAAEEGRGFAVTALAVHGIMTGVQDQAHRYRLNQFDLVTPDGQPVRWALNLLHRTPLPDRVYGPTLALRVCAAAAEKGLPVYFYGSRQDILDRMIQNHRERFPKLKIAGASPSRFGRTTLKEKSEIAERIRASGAKITFVGLGCPRQEVFAYEYRELLSMPVIAVGAAFDYHAGSLNEPPPVIQQAGLQWLYRLTQDPRRLWKRYLLLNPAFLTLLALQTLQLWRPDPSAATQPTGELLYG</sequence>
<evidence type="ECO:0000256" key="2">
    <source>
        <dbReference type="ARBA" id="ARBA00022679"/>
    </source>
</evidence>
<evidence type="ECO:0000313" key="3">
    <source>
        <dbReference type="EMBL" id="CCF84303.1"/>
    </source>
</evidence>
<reference evidence="3 4" key="1">
    <citation type="journal article" date="2012" name="ISME J.">
        <title>Nitrification expanded: discovery, physiology and genomics of a nitrite-oxidizing bacterium from the phylum Chloroflexi.</title>
        <authorList>
            <person name="Sorokin D.Y."/>
            <person name="Lucker S."/>
            <person name="Vejmelkova D."/>
            <person name="Kostrikina N.A."/>
            <person name="Kleerebezem R."/>
            <person name="Rijpstra W.I."/>
            <person name="Damste J.S."/>
            <person name="Le Paslier D."/>
            <person name="Muyzer G."/>
            <person name="Wagner M."/>
            <person name="van Loosdrecht M.C."/>
            <person name="Daims H."/>
        </authorList>
    </citation>
    <scope>NUCLEOTIDE SEQUENCE [LARGE SCALE GENOMIC DNA]</scope>
    <source>
        <strain evidence="4">none</strain>
    </source>
</reference>
<accession>I4EHZ1</accession>
<evidence type="ECO:0000313" key="4">
    <source>
        <dbReference type="Proteomes" id="UP000004221"/>
    </source>
</evidence>
<dbReference type="InterPro" id="IPR004629">
    <property type="entry name" value="WecG_TagA_CpsF"/>
</dbReference>
<organism evidence="3 4">
    <name type="scientific">Nitrolancea hollandica Lb</name>
    <dbReference type="NCBI Taxonomy" id="1129897"/>
    <lineage>
        <taxon>Bacteria</taxon>
        <taxon>Pseudomonadati</taxon>
        <taxon>Thermomicrobiota</taxon>
        <taxon>Thermomicrobia</taxon>
        <taxon>Sphaerobacterales</taxon>
        <taxon>Sphaerobacterineae</taxon>
        <taxon>Sphaerobacteraceae</taxon>
        <taxon>Nitrolancea</taxon>
    </lineage>
</organism>
<keyword evidence="4" id="KW-1185">Reference proteome</keyword>
<gene>
    <name evidence="3" type="ORF">NITHO_3310020</name>
</gene>
<comment type="caution">
    <text evidence="3">The sequence shown here is derived from an EMBL/GenBank/DDBJ whole genome shotgun (WGS) entry which is preliminary data.</text>
</comment>
<proteinExistence type="predicted"/>
<dbReference type="PANTHER" id="PTHR34136:SF1">
    <property type="entry name" value="UDP-N-ACETYL-D-MANNOSAMINURONIC ACID TRANSFERASE"/>
    <property type="match status" value="1"/>
</dbReference>
<dbReference type="Proteomes" id="UP000004221">
    <property type="component" value="Unassembled WGS sequence"/>
</dbReference>
<protein>
    <submittedName>
        <fullName evidence="3">Glycosyl transferase, WecB/TagA/CpsF family</fullName>
    </submittedName>
</protein>
<name>I4EHZ1_9BACT</name>
<dbReference type="EMBL" id="CAGS01000259">
    <property type="protein sequence ID" value="CCF84303.1"/>
    <property type="molecule type" value="Genomic_DNA"/>
</dbReference>
<keyword evidence="1" id="KW-0328">Glycosyltransferase</keyword>
<dbReference type="AlphaFoldDB" id="I4EHZ1"/>
<dbReference type="Pfam" id="PF03808">
    <property type="entry name" value="Glyco_tran_WecG"/>
    <property type="match status" value="1"/>
</dbReference>
<dbReference type="CDD" id="cd06533">
    <property type="entry name" value="Glyco_transf_WecG_TagA"/>
    <property type="match status" value="1"/>
</dbReference>